<organism evidence="1 2">
    <name type="scientific">Acanthoscelides obtectus</name>
    <name type="common">Bean weevil</name>
    <name type="synonym">Bruchus obtectus</name>
    <dbReference type="NCBI Taxonomy" id="200917"/>
    <lineage>
        <taxon>Eukaryota</taxon>
        <taxon>Metazoa</taxon>
        <taxon>Ecdysozoa</taxon>
        <taxon>Arthropoda</taxon>
        <taxon>Hexapoda</taxon>
        <taxon>Insecta</taxon>
        <taxon>Pterygota</taxon>
        <taxon>Neoptera</taxon>
        <taxon>Endopterygota</taxon>
        <taxon>Coleoptera</taxon>
        <taxon>Polyphaga</taxon>
        <taxon>Cucujiformia</taxon>
        <taxon>Chrysomeloidea</taxon>
        <taxon>Chrysomelidae</taxon>
        <taxon>Bruchinae</taxon>
        <taxon>Bruchini</taxon>
        <taxon>Acanthoscelides</taxon>
    </lineage>
</organism>
<sequence length="35" mass="4131">MKPYKNDKANMFRLVDSESKLKNSNRALWSQNKST</sequence>
<keyword evidence="2" id="KW-1185">Reference proteome</keyword>
<name>A0A9P0LJ00_ACAOB</name>
<reference evidence="1" key="1">
    <citation type="submission" date="2022-03" db="EMBL/GenBank/DDBJ databases">
        <authorList>
            <person name="Sayadi A."/>
        </authorList>
    </citation>
    <scope>NUCLEOTIDE SEQUENCE</scope>
</reference>
<comment type="caution">
    <text evidence="1">The sequence shown here is derived from an EMBL/GenBank/DDBJ whole genome shotgun (WGS) entry which is preliminary data.</text>
</comment>
<dbReference type="Proteomes" id="UP001152888">
    <property type="component" value="Unassembled WGS sequence"/>
</dbReference>
<protein>
    <submittedName>
        <fullName evidence="1">Uncharacterized protein</fullName>
    </submittedName>
</protein>
<evidence type="ECO:0000313" key="1">
    <source>
        <dbReference type="EMBL" id="CAH1996991.1"/>
    </source>
</evidence>
<accession>A0A9P0LJ00</accession>
<dbReference type="EMBL" id="CAKOFQ010007275">
    <property type="protein sequence ID" value="CAH1996991.1"/>
    <property type="molecule type" value="Genomic_DNA"/>
</dbReference>
<gene>
    <name evidence="1" type="ORF">ACAOBT_LOCUS23468</name>
</gene>
<evidence type="ECO:0000313" key="2">
    <source>
        <dbReference type="Proteomes" id="UP001152888"/>
    </source>
</evidence>
<proteinExistence type="predicted"/>
<dbReference type="AlphaFoldDB" id="A0A9P0LJ00"/>